<keyword evidence="2" id="KW-1185">Reference proteome</keyword>
<dbReference type="GO" id="GO:0003677">
    <property type="term" value="F:DNA binding"/>
    <property type="evidence" value="ECO:0007669"/>
    <property type="project" value="UniProtKB-KW"/>
</dbReference>
<dbReference type="AlphaFoldDB" id="A0A4V6XAU5"/>
<dbReference type="SUPFAM" id="SSF142906">
    <property type="entry name" value="YjbR-like"/>
    <property type="match status" value="1"/>
</dbReference>
<keyword evidence="1" id="KW-0238">DNA-binding</keyword>
<dbReference type="Pfam" id="PF04237">
    <property type="entry name" value="YjbR"/>
    <property type="match status" value="1"/>
</dbReference>
<sequence>MISPEEVKKCALSFEGTDEKPHFHRIAFTVNKRIFATLSYEDKTVNLMFNPQLQVLFCPPSSEVIFPIPNGWGKKGATTINLDKATKKLVQSALQEAYKLKKKNK</sequence>
<dbReference type="InterPro" id="IPR058532">
    <property type="entry name" value="YjbR/MT2646/Rv2570-like"/>
</dbReference>
<evidence type="ECO:0000313" key="2">
    <source>
        <dbReference type="Proteomes" id="UP000305848"/>
    </source>
</evidence>
<evidence type="ECO:0000313" key="1">
    <source>
        <dbReference type="EMBL" id="TKK67453.1"/>
    </source>
</evidence>
<dbReference type="OrthoDB" id="277063at2"/>
<dbReference type="RefSeq" id="WP_137262470.1">
    <property type="nucleotide sequence ID" value="NZ_SZQL01000011.1"/>
</dbReference>
<dbReference type="Proteomes" id="UP000305848">
    <property type="component" value="Unassembled WGS sequence"/>
</dbReference>
<protein>
    <submittedName>
        <fullName evidence="1">MmcQ/YjbR family DNA-binding protein</fullName>
    </submittedName>
</protein>
<dbReference type="EMBL" id="SZQL01000011">
    <property type="protein sequence ID" value="TKK67453.1"/>
    <property type="molecule type" value="Genomic_DNA"/>
</dbReference>
<proteinExistence type="predicted"/>
<reference evidence="1 2" key="1">
    <citation type="submission" date="2019-05" db="EMBL/GenBank/DDBJ databases">
        <title>Panacibacter sp. strain 17mud1-8 Genome sequencing and assembly.</title>
        <authorList>
            <person name="Chhetri G."/>
        </authorList>
    </citation>
    <scope>NUCLEOTIDE SEQUENCE [LARGE SCALE GENOMIC DNA]</scope>
    <source>
        <strain evidence="1 2">17mud1-8</strain>
    </source>
</reference>
<gene>
    <name evidence="1" type="ORF">FC093_14250</name>
</gene>
<dbReference type="Gene3D" id="3.90.1150.30">
    <property type="match status" value="1"/>
</dbReference>
<organism evidence="1 2">
    <name type="scientific">Ilyomonas limi</name>
    <dbReference type="NCBI Taxonomy" id="2575867"/>
    <lineage>
        <taxon>Bacteria</taxon>
        <taxon>Pseudomonadati</taxon>
        <taxon>Bacteroidota</taxon>
        <taxon>Chitinophagia</taxon>
        <taxon>Chitinophagales</taxon>
        <taxon>Chitinophagaceae</taxon>
        <taxon>Ilyomonas</taxon>
    </lineage>
</organism>
<comment type="caution">
    <text evidence="1">The sequence shown here is derived from an EMBL/GenBank/DDBJ whole genome shotgun (WGS) entry which is preliminary data.</text>
</comment>
<name>A0A4V6XAU5_9BACT</name>
<accession>A0A4V6XAU5</accession>
<dbReference type="InterPro" id="IPR038056">
    <property type="entry name" value="YjbR-like_sf"/>
</dbReference>